<evidence type="ECO:0000256" key="7">
    <source>
        <dbReference type="PROSITE-ProRule" id="PRU01360"/>
    </source>
</evidence>
<evidence type="ECO:0000256" key="1">
    <source>
        <dbReference type="ARBA" id="ARBA00004571"/>
    </source>
</evidence>
<dbReference type="PROSITE" id="PS52016">
    <property type="entry name" value="TONB_DEPENDENT_REC_3"/>
    <property type="match status" value="1"/>
</dbReference>
<dbReference type="InterPro" id="IPR023997">
    <property type="entry name" value="TonB-dep_OMP_SusC/RagA_CS"/>
</dbReference>
<dbReference type="RefSeq" id="WP_115169990.1">
    <property type="nucleotide sequence ID" value="NZ_UGYW01000002.1"/>
</dbReference>
<dbReference type="SUPFAM" id="SSF56935">
    <property type="entry name" value="Porins"/>
    <property type="match status" value="1"/>
</dbReference>
<feature type="signal peptide" evidence="8">
    <location>
        <begin position="1"/>
        <end position="22"/>
    </location>
</feature>
<dbReference type="InterPro" id="IPR023996">
    <property type="entry name" value="TonB-dep_OMP_SusC/RagA"/>
</dbReference>
<comment type="similarity">
    <text evidence="7">Belongs to the TonB-dependent receptor family.</text>
</comment>
<protein>
    <submittedName>
        <fullName evidence="10">Outer membrane cobalamin receptor protein</fullName>
    </submittedName>
</protein>
<dbReference type="InterPro" id="IPR008969">
    <property type="entry name" value="CarboxyPept-like_regulatory"/>
</dbReference>
<dbReference type="NCBIfam" id="TIGR04056">
    <property type="entry name" value="OMP_RagA_SusC"/>
    <property type="match status" value="1"/>
</dbReference>
<feature type="domain" description="TonB-dependent receptor plug" evidence="9">
    <location>
        <begin position="117"/>
        <end position="221"/>
    </location>
</feature>
<evidence type="ECO:0000313" key="11">
    <source>
        <dbReference type="Proteomes" id="UP000254893"/>
    </source>
</evidence>
<evidence type="ECO:0000256" key="3">
    <source>
        <dbReference type="ARBA" id="ARBA00022452"/>
    </source>
</evidence>
<keyword evidence="10" id="KW-0675">Receptor</keyword>
<dbReference type="InterPro" id="IPR036942">
    <property type="entry name" value="Beta-barrel_TonB_sf"/>
</dbReference>
<dbReference type="Gene3D" id="2.60.40.1120">
    <property type="entry name" value="Carboxypeptidase-like, regulatory domain"/>
    <property type="match status" value="1"/>
</dbReference>
<comment type="subcellular location">
    <subcellularLocation>
        <location evidence="1 7">Cell outer membrane</location>
        <topology evidence="1 7">Multi-pass membrane protein</topology>
    </subcellularLocation>
</comment>
<evidence type="ECO:0000256" key="6">
    <source>
        <dbReference type="ARBA" id="ARBA00023237"/>
    </source>
</evidence>
<keyword evidence="5 7" id="KW-0472">Membrane</keyword>
<dbReference type="SUPFAM" id="SSF49464">
    <property type="entry name" value="Carboxypeptidase regulatory domain-like"/>
    <property type="match status" value="1"/>
</dbReference>
<proteinExistence type="inferred from homology"/>
<gene>
    <name evidence="10" type="ORF">NCTC11388_02006</name>
</gene>
<sequence>MNHIYKWLALLWLISMSAITFAQQKVTVKGTVKDTQGLALAGVTVSVKGTNTATSTTAEGNYQITVNTNDVLIYKYVGQNAVEEPVNGRTEINVTLSGSESVIDEVVVVGYGTQSKAKLLGSVSTVDSKQIENRPVTNVSTALSGLASGVQVKQSTGRPGSDGANIRIRGVGTMNNSSALVVIDGIVGTMDAVNPNDIESISILKDASSASIYGTRSANGVILITTKKGKANQKTQLSYSGIMSRTTPMGSPKFVSDYATHMELMNEGTFNSGVSAKYAQSTIDLWRKANADPNGVLAPSGLPNHIAYPNTDWTDWIYSQNWIQSHNISAVGGSETTTYAISGRLFDNPGIMKNTGAKKYELRTNISTKIGDIITVGTNTFASIENRDKAAVPTLYNFLRQSTPGVYPMYEGKFGGAVASEESVQLNNLLQYLYDPQGMDKVSNFNSTLFANVKLMKGLTFETKLNYQTRFREETANSMPSDKYNFATNTIVFPGTTTANLTLSQSFNKDYTVTIDNVLRYQTAIDKHNIGALIGHNEFEFKYYTFSATKKGVIDPTITNIGTGNEMSEINGNEYAYGMRSFFGRLNYDYDGRYLVEFNLRRDGSSKFGKDRQYGTFPSVGLGWNVSKEPFMARVEPYFQNIKLRGSWGKLGNDRNNADPNLENYFPAKAFYGNTQYSFGGTQVGALELSRFGNSLLGWEETENKEVGLEFSTFKNKAYVELSYYNKLTSEILIPEQLPLTTGTTGAPIVNSASMKNSGIELNVMWKDKIGEVRYNIGGNIAYNKSSVEKLKGQLVRGWTEVNGVNTYTSNIGNVSNAVGTNQRNLEGHLFQEYFLRKRYNGDGSYYHADGSVNVTGGPRDGMIRTEDDYKWAQAMQAAGYKFAPVNVLGKSQLYYGDFIYADLNGDKVYGDVNDQDFTNTSNIPKYVYGISLGFEYKGFDLQMIWAGEGKLQYYWNDEGYNNNIVRDGNAIAQRIAEDHYFYDPANPSDPRTNINGKFARLKYNGEAINNAANDFYLYDADYIKLRNLQIGYTFNNRLTERLRIRNLRVYFSGENLLMFTKFPGADPEIGAGANYPTMKQYAFGLNFGF</sequence>
<dbReference type="InterPro" id="IPR012910">
    <property type="entry name" value="Plug_dom"/>
</dbReference>
<evidence type="ECO:0000256" key="8">
    <source>
        <dbReference type="SAM" id="SignalP"/>
    </source>
</evidence>
<dbReference type="InterPro" id="IPR037066">
    <property type="entry name" value="Plug_dom_sf"/>
</dbReference>
<dbReference type="FunFam" id="2.170.130.10:FF:000003">
    <property type="entry name" value="SusC/RagA family TonB-linked outer membrane protein"/>
    <property type="match status" value="1"/>
</dbReference>
<keyword evidence="4 7" id="KW-0812">Transmembrane</keyword>
<accession>A0A380BYY9</accession>
<dbReference type="GO" id="GO:0009279">
    <property type="term" value="C:cell outer membrane"/>
    <property type="evidence" value="ECO:0007669"/>
    <property type="project" value="UniProtKB-SubCell"/>
</dbReference>
<evidence type="ECO:0000313" key="10">
    <source>
        <dbReference type="EMBL" id="SUJ09608.1"/>
    </source>
</evidence>
<evidence type="ECO:0000256" key="5">
    <source>
        <dbReference type="ARBA" id="ARBA00023136"/>
    </source>
</evidence>
<dbReference type="Gene3D" id="2.170.130.10">
    <property type="entry name" value="TonB-dependent receptor, plug domain"/>
    <property type="match status" value="1"/>
</dbReference>
<feature type="chain" id="PRO_5016763943" evidence="8">
    <location>
        <begin position="23"/>
        <end position="1090"/>
    </location>
</feature>
<organism evidence="10 11">
    <name type="scientific">Sphingobacterium spiritivorum</name>
    <name type="common">Flavobacterium spiritivorum</name>
    <dbReference type="NCBI Taxonomy" id="258"/>
    <lineage>
        <taxon>Bacteria</taxon>
        <taxon>Pseudomonadati</taxon>
        <taxon>Bacteroidota</taxon>
        <taxon>Sphingobacteriia</taxon>
        <taxon>Sphingobacteriales</taxon>
        <taxon>Sphingobacteriaceae</taxon>
        <taxon>Sphingobacterium</taxon>
    </lineage>
</organism>
<reference evidence="10 11" key="1">
    <citation type="submission" date="2018-06" db="EMBL/GenBank/DDBJ databases">
        <authorList>
            <consortium name="Pathogen Informatics"/>
            <person name="Doyle S."/>
        </authorList>
    </citation>
    <scope>NUCLEOTIDE SEQUENCE [LARGE SCALE GENOMIC DNA]</scope>
    <source>
        <strain evidence="10 11">NCTC11388</strain>
    </source>
</reference>
<dbReference type="Gene3D" id="2.40.170.20">
    <property type="entry name" value="TonB-dependent receptor, beta-barrel domain"/>
    <property type="match status" value="1"/>
</dbReference>
<name>A0A380BYY9_SPHSI</name>
<dbReference type="InterPro" id="IPR039426">
    <property type="entry name" value="TonB-dep_rcpt-like"/>
</dbReference>
<dbReference type="EMBL" id="UGYW01000002">
    <property type="protein sequence ID" value="SUJ09608.1"/>
    <property type="molecule type" value="Genomic_DNA"/>
</dbReference>
<dbReference type="Pfam" id="PF13715">
    <property type="entry name" value="CarbopepD_reg_2"/>
    <property type="match status" value="1"/>
</dbReference>
<dbReference type="Pfam" id="PF07715">
    <property type="entry name" value="Plug"/>
    <property type="match status" value="1"/>
</dbReference>
<dbReference type="NCBIfam" id="TIGR04057">
    <property type="entry name" value="SusC_RagA_signa"/>
    <property type="match status" value="1"/>
</dbReference>
<keyword evidence="6 7" id="KW-0998">Cell outer membrane</keyword>
<evidence type="ECO:0000256" key="4">
    <source>
        <dbReference type="ARBA" id="ARBA00022692"/>
    </source>
</evidence>
<evidence type="ECO:0000256" key="2">
    <source>
        <dbReference type="ARBA" id="ARBA00022448"/>
    </source>
</evidence>
<keyword evidence="2 7" id="KW-0813">Transport</keyword>
<evidence type="ECO:0000259" key="9">
    <source>
        <dbReference type="Pfam" id="PF07715"/>
    </source>
</evidence>
<keyword evidence="3 7" id="KW-1134">Transmembrane beta strand</keyword>
<dbReference type="AlphaFoldDB" id="A0A380BYY9"/>
<keyword evidence="8" id="KW-0732">Signal</keyword>
<dbReference type="Proteomes" id="UP000254893">
    <property type="component" value="Unassembled WGS sequence"/>
</dbReference>